<organism evidence="1 2">
    <name type="scientific">Peronospora effusa</name>
    <dbReference type="NCBI Taxonomy" id="542832"/>
    <lineage>
        <taxon>Eukaryota</taxon>
        <taxon>Sar</taxon>
        <taxon>Stramenopiles</taxon>
        <taxon>Oomycota</taxon>
        <taxon>Peronosporomycetes</taxon>
        <taxon>Peronosporales</taxon>
        <taxon>Peronosporaceae</taxon>
        <taxon>Peronospora</taxon>
    </lineage>
</organism>
<keyword evidence="2" id="KW-1185">Reference proteome</keyword>
<dbReference type="Gene3D" id="3.80.10.10">
    <property type="entry name" value="Ribonuclease Inhibitor"/>
    <property type="match status" value="1"/>
</dbReference>
<dbReference type="EMBL" id="QLLG01000803">
    <property type="protein sequence ID" value="RMX62199.1"/>
    <property type="molecule type" value="Genomic_DNA"/>
</dbReference>
<gene>
    <name evidence="1" type="ORF">DD238_004306</name>
</gene>
<dbReference type="SUPFAM" id="SSF52047">
    <property type="entry name" value="RNI-like"/>
    <property type="match status" value="1"/>
</dbReference>
<proteinExistence type="predicted"/>
<comment type="caution">
    <text evidence="1">The sequence shown here is derived from an EMBL/GenBank/DDBJ whole genome shotgun (WGS) entry which is preliminary data.</text>
</comment>
<protein>
    <submittedName>
        <fullName evidence="1">Uncharacterized protein</fullName>
    </submittedName>
</protein>
<dbReference type="AlphaFoldDB" id="A0A3M6V7F2"/>
<sequence>MRSEGQRLTVHLKAIITECERLKVIYCHAIDQLETYTLPNLSPQSAGQWFQMYLRVMDIGIQIRRGEIRHRTSQCFTYSCMHKTGIKGAMHSGLSIDDGNAIYKLMDDRKLVKESRLDGWFIKIDGLDRDDIGPLDKRLTGCLEDFRRRNSVFYERLEVTGEDPHEKLLVLGEPASRVVVKVTRTCFGPTNCSCKEDAQPWEEFSLTSGDLHARNLVSTGLDTNAEAVQVHEVGIMDIKRQMGFGQLSREEKHQDAAALARDAAELTQSRRIYGQSGAASVGLRAPPSARSIYQKRCVEIGSKPKPLIDAALAVKNGAHYIDLSGIGFHSADDLLDLVDIFAISGLPPVKELNVSNGFFNAAAFQALCQFLRLPVLRQTVERLSFRSIALPQLADIAILMRLLTGDNSSIGSLPALDSLKTLELSFNTLWGEGAACIRPLLASLKELKNLSLESCFPEPVISSDATVCSSDGKLTEENVRVVLTEVSSRLQCLNFGSNYIATGSRWLDAIFTPGSTLQKLELQGITGISNHNVETMEADWQAREIWDLQQVETLSWSSSVGMYTDKLLHSLSAELQGGFAQLKHLEMKVNITTGQEGESQAARKVADTITRIADYGVLKSCHICCYSRDEAISHNLNASVTKLLEDGLHECEVLTLRIPQLYLDLGAICDLLSSAHASKMRKMTLVVGIAAKDHVEPTFDLCFLQLPAAQEITLELHAAVDKESEARLYALARKLEATWLGLSSPSGNSSHDKKRPFNVVNEKANRSFVLSEQRKANKQIYRCRFMATSMPR</sequence>
<dbReference type="Proteomes" id="UP000282087">
    <property type="component" value="Unassembled WGS sequence"/>
</dbReference>
<name>A0A3M6V7F2_9STRA</name>
<accession>A0A3M6V7F2</accession>
<reference evidence="1 2" key="1">
    <citation type="submission" date="2018-06" db="EMBL/GenBank/DDBJ databases">
        <title>Comparative genomics of downy mildews reveals potential adaptations to biotrophy.</title>
        <authorList>
            <person name="Fletcher K."/>
            <person name="Klosterman S.J."/>
            <person name="Derevnina L."/>
            <person name="Martin F."/>
            <person name="Koike S."/>
            <person name="Reyes Chin-Wo S."/>
            <person name="Mou B."/>
            <person name="Michelmore R."/>
        </authorList>
    </citation>
    <scope>NUCLEOTIDE SEQUENCE [LARGE SCALE GENOMIC DNA]</scope>
    <source>
        <strain evidence="1 2">R14</strain>
    </source>
</reference>
<evidence type="ECO:0000313" key="2">
    <source>
        <dbReference type="Proteomes" id="UP000282087"/>
    </source>
</evidence>
<dbReference type="VEuPathDB" id="FungiDB:DD237_006286"/>
<evidence type="ECO:0000313" key="1">
    <source>
        <dbReference type="EMBL" id="RMX62199.1"/>
    </source>
</evidence>
<dbReference type="InterPro" id="IPR032675">
    <property type="entry name" value="LRR_dom_sf"/>
</dbReference>